<organism evidence="2 3">
    <name type="scientific">Mycena belliarum</name>
    <dbReference type="NCBI Taxonomy" id="1033014"/>
    <lineage>
        <taxon>Eukaryota</taxon>
        <taxon>Fungi</taxon>
        <taxon>Dikarya</taxon>
        <taxon>Basidiomycota</taxon>
        <taxon>Agaricomycotina</taxon>
        <taxon>Agaricomycetes</taxon>
        <taxon>Agaricomycetidae</taxon>
        <taxon>Agaricales</taxon>
        <taxon>Marasmiineae</taxon>
        <taxon>Mycenaceae</taxon>
        <taxon>Mycena</taxon>
    </lineage>
</organism>
<gene>
    <name evidence="2" type="ORF">B0H15DRAFT_808490</name>
</gene>
<comment type="caution">
    <text evidence="2">The sequence shown here is derived from an EMBL/GenBank/DDBJ whole genome shotgun (WGS) entry which is preliminary data.</text>
</comment>
<accession>A0AAD6UJ77</accession>
<evidence type="ECO:0000313" key="2">
    <source>
        <dbReference type="EMBL" id="KAJ7104102.1"/>
    </source>
</evidence>
<protein>
    <submittedName>
        <fullName evidence="2">Uncharacterized protein</fullName>
    </submittedName>
</protein>
<sequence length="216" mass="23364">MASSNRGSPPSGARISLWGRFLRISAGSRKRGRSLYSRSRSGRGDSPRMPRGRTSATIAAEIRRRSAPIREAEEALSALSASRMRDADGPAARLVLVGPHERSSRPSGRVACAVRRLPPQCGAGPVRWSAPTPQCGRVLCAGRRLPPQCGAGLVRCSASTPQCGRVLCAVRRLPPQRGRGYFRPVRGKFLAPDRARRWPPHAGEPCPPRRRGRAPA</sequence>
<feature type="region of interest" description="Disordered" evidence="1">
    <location>
        <begin position="28"/>
        <end position="56"/>
    </location>
</feature>
<dbReference type="Proteomes" id="UP001222325">
    <property type="component" value="Unassembled WGS sequence"/>
</dbReference>
<name>A0AAD6UJ77_9AGAR</name>
<evidence type="ECO:0000256" key="1">
    <source>
        <dbReference type="SAM" id="MobiDB-lite"/>
    </source>
</evidence>
<keyword evidence="3" id="KW-1185">Reference proteome</keyword>
<feature type="region of interest" description="Disordered" evidence="1">
    <location>
        <begin position="193"/>
        <end position="216"/>
    </location>
</feature>
<reference evidence="2" key="1">
    <citation type="submission" date="2023-03" db="EMBL/GenBank/DDBJ databases">
        <title>Massive genome expansion in bonnet fungi (Mycena s.s.) driven by repeated elements and novel gene families across ecological guilds.</title>
        <authorList>
            <consortium name="Lawrence Berkeley National Laboratory"/>
            <person name="Harder C.B."/>
            <person name="Miyauchi S."/>
            <person name="Viragh M."/>
            <person name="Kuo A."/>
            <person name="Thoen E."/>
            <person name="Andreopoulos B."/>
            <person name="Lu D."/>
            <person name="Skrede I."/>
            <person name="Drula E."/>
            <person name="Henrissat B."/>
            <person name="Morin E."/>
            <person name="Kohler A."/>
            <person name="Barry K."/>
            <person name="LaButti K."/>
            <person name="Morin E."/>
            <person name="Salamov A."/>
            <person name="Lipzen A."/>
            <person name="Mereny Z."/>
            <person name="Hegedus B."/>
            <person name="Baldrian P."/>
            <person name="Stursova M."/>
            <person name="Weitz H."/>
            <person name="Taylor A."/>
            <person name="Grigoriev I.V."/>
            <person name="Nagy L.G."/>
            <person name="Martin F."/>
            <person name="Kauserud H."/>
        </authorList>
    </citation>
    <scope>NUCLEOTIDE SEQUENCE</scope>
    <source>
        <strain evidence="2">CBHHK173m</strain>
    </source>
</reference>
<dbReference type="AlphaFoldDB" id="A0AAD6UJ77"/>
<proteinExistence type="predicted"/>
<evidence type="ECO:0000313" key="3">
    <source>
        <dbReference type="Proteomes" id="UP001222325"/>
    </source>
</evidence>
<dbReference type="EMBL" id="JARJCN010000001">
    <property type="protein sequence ID" value="KAJ7104102.1"/>
    <property type="molecule type" value="Genomic_DNA"/>
</dbReference>